<gene>
    <name evidence="2" type="ORF">CDAR_444221</name>
</gene>
<sequence>MRASINYGSFFLARDKRGDLIIRQYATGCSSPVPQTTLEWDQMDEKRNPTSVNEPNMQKRRTGRPLGKNESFNHPSLERHIFTSASFDFADSDC</sequence>
<dbReference type="EMBL" id="BPLQ01015729">
    <property type="protein sequence ID" value="GIY91172.1"/>
    <property type="molecule type" value="Genomic_DNA"/>
</dbReference>
<name>A0AAV4X977_9ARAC</name>
<evidence type="ECO:0000313" key="2">
    <source>
        <dbReference type="EMBL" id="GIY91172.1"/>
    </source>
</evidence>
<reference evidence="2 3" key="1">
    <citation type="submission" date="2021-06" db="EMBL/GenBank/DDBJ databases">
        <title>Caerostris darwini draft genome.</title>
        <authorList>
            <person name="Kono N."/>
            <person name="Arakawa K."/>
        </authorList>
    </citation>
    <scope>NUCLEOTIDE SEQUENCE [LARGE SCALE GENOMIC DNA]</scope>
</reference>
<protein>
    <recommendedName>
        <fullName evidence="4">Ycf15</fullName>
    </recommendedName>
</protein>
<evidence type="ECO:0000313" key="3">
    <source>
        <dbReference type="Proteomes" id="UP001054837"/>
    </source>
</evidence>
<feature type="region of interest" description="Disordered" evidence="1">
    <location>
        <begin position="42"/>
        <end position="75"/>
    </location>
</feature>
<comment type="caution">
    <text evidence="2">The sequence shown here is derived from an EMBL/GenBank/DDBJ whole genome shotgun (WGS) entry which is preliminary data.</text>
</comment>
<keyword evidence="3" id="KW-1185">Reference proteome</keyword>
<accession>A0AAV4X977</accession>
<evidence type="ECO:0008006" key="4">
    <source>
        <dbReference type="Google" id="ProtNLM"/>
    </source>
</evidence>
<evidence type="ECO:0000256" key="1">
    <source>
        <dbReference type="SAM" id="MobiDB-lite"/>
    </source>
</evidence>
<dbReference type="AlphaFoldDB" id="A0AAV4X977"/>
<organism evidence="2 3">
    <name type="scientific">Caerostris darwini</name>
    <dbReference type="NCBI Taxonomy" id="1538125"/>
    <lineage>
        <taxon>Eukaryota</taxon>
        <taxon>Metazoa</taxon>
        <taxon>Ecdysozoa</taxon>
        <taxon>Arthropoda</taxon>
        <taxon>Chelicerata</taxon>
        <taxon>Arachnida</taxon>
        <taxon>Araneae</taxon>
        <taxon>Araneomorphae</taxon>
        <taxon>Entelegynae</taxon>
        <taxon>Araneoidea</taxon>
        <taxon>Araneidae</taxon>
        <taxon>Caerostris</taxon>
    </lineage>
</organism>
<proteinExistence type="predicted"/>
<dbReference type="Proteomes" id="UP001054837">
    <property type="component" value="Unassembled WGS sequence"/>
</dbReference>